<comment type="caution">
    <text evidence="2">The sequence shown here is derived from an EMBL/GenBank/DDBJ whole genome shotgun (WGS) entry which is preliminary data.</text>
</comment>
<gene>
    <name evidence="2" type="ORF">ACMD2_16982</name>
</gene>
<dbReference type="PANTHER" id="PTHR34280">
    <property type="entry name" value="OS01G0920100 PROTEIN"/>
    <property type="match status" value="1"/>
</dbReference>
<proteinExistence type="predicted"/>
<reference evidence="2 3" key="1">
    <citation type="journal article" date="2016" name="DNA Res.">
        <title>The draft genome of MD-2 pineapple using hybrid error correction of long reads.</title>
        <authorList>
            <person name="Redwan R.M."/>
            <person name="Saidin A."/>
            <person name="Kumar S.V."/>
        </authorList>
    </citation>
    <scope>NUCLEOTIDE SEQUENCE [LARGE SCALE GENOMIC DNA]</scope>
    <source>
        <strain evidence="3">cv. MD2</strain>
        <tissue evidence="2">Leaf</tissue>
    </source>
</reference>
<organism evidence="2 3">
    <name type="scientific">Ananas comosus</name>
    <name type="common">Pineapple</name>
    <name type="synonym">Ananas ananas</name>
    <dbReference type="NCBI Taxonomy" id="4615"/>
    <lineage>
        <taxon>Eukaryota</taxon>
        <taxon>Viridiplantae</taxon>
        <taxon>Streptophyta</taxon>
        <taxon>Embryophyta</taxon>
        <taxon>Tracheophyta</taxon>
        <taxon>Spermatophyta</taxon>
        <taxon>Magnoliopsida</taxon>
        <taxon>Liliopsida</taxon>
        <taxon>Poales</taxon>
        <taxon>Bromeliaceae</taxon>
        <taxon>Bromelioideae</taxon>
        <taxon>Ananas</taxon>
    </lineage>
</organism>
<dbReference type="InterPro" id="IPR038947">
    <property type="entry name" value="At3g27210-like"/>
</dbReference>
<dbReference type="PANTHER" id="PTHR34280:SF2">
    <property type="entry name" value="OS01G0920100 PROTEIN"/>
    <property type="match status" value="1"/>
</dbReference>
<dbReference type="EMBL" id="LSRQ01001307">
    <property type="protein sequence ID" value="OAY78375.1"/>
    <property type="molecule type" value="Genomic_DNA"/>
</dbReference>
<evidence type="ECO:0000313" key="3">
    <source>
        <dbReference type="Proteomes" id="UP000092600"/>
    </source>
</evidence>
<protein>
    <submittedName>
        <fullName evidence="2">Uncharacterized protein</fullName>
    </submittedName>
</protein>
<feature type="region of interest" description="Disordered" evidence="1">
    <location>
        <begin position="97"/>
        <end position="137"/>
    </location>
</feature>
<dbReference type="Proteomes" id="UP000092600">
    <property type="component" value="Unassembled WGS sequence"/>
</dbReference>
<evidence type="ECO:0000256" key="1">
    <source>
        <dbReference type="SAM" id="MobiDB-lite"/>
    </source>
</evidence>
<sequence>MGSCASTQKNPSCLVVVSRFGLGNKSKRVFDPSPATENPVNGRDLVGGVDLKEKTLELGLGCRSPELGSKEEEVFFDSQAWLDSDCEDDFFSVNGDFMPSRGSTPNHQPGAPTRPTANNVQFADKFPDSKSEPSPTGRKRLAELFRETSQHESTVGTQNTVEARILANGEDDDARNIVNCGRPEKSLDGTPYISEASSNRSSDATPSREERNKREKAWDTIRCCLPNLVPNLNFDEKAEKISSGPCTA</sequence>
<feature type="compositionally biased region" description="Basic and acidic residues" evidence="1">
    <location>
        <begin position="206"/>
        <end position="216"/>
    </location>
</feature>
<feature type="compositionally biased region" description="Polar residues" evidence="1">
    <location>
        <begin position="195"/>
        <end position="205"/>
    </location>
</feature>
<name>A0A199VNT8_ANACO</name>
<feature type="region of interest" description="Disordered" evidence="1">
    <location>
        <begin position="173"/>
        <end position="216"/>
    </location>
</feature>
<dbReference type="STRING" id="4615.A0A199VNT8"/>
<dbReference type="AlphaFoldDB" id="A0A199VNT8"/>
<evidence type="ECO:0000313" key="2">
    <source>
        <dbReference type="EMBL" id="OAY78375.1"/>
    </source>
</evidence>
<accession>A0A199VNT8</accession>